<dbReference type="EMBL" id="CANTFL010000873">
    <property type="protein sequence ID" value="CAI5728384.1"/>
    <property type="molecule type" value="Genomic_DNA"/>
</dbReference>
<keyword evidence="6" id="KW-1185">Reference proteome</keyword>
<keyword evidence="3" id="KW-1133">Transmembrane helix</keyword>
<feature type="compositionally biased region" description="Low complexity" evidence="2">
    <location>
        <begin position="378"/>
        <end position="390"/>
    </location>
</feature>
<evidence type="ECO:0000256" key="4">
    <source>
        <dbReference type="SAM" id="SignalP"/>
    </source>
</evidence>
<evidence type="ECO:0000256" key="2">
    <source>
        <dbReference type="SAM" id="MobiDB-lite"/>
    </source>
</evidence>
<comment type="caution">
    <text evidence="5">The sequence shown here is derived from an EMBL/GenBank/DDBJ whole genome shotgun (WGS) entry which is preliminary data.</text>
</comment>
<keyword evidence="3" id="KW-0472">Membrane</keyword>
<evidence type="ECO:0000313" key="5">
    <source>
        <dbReference type="EMBL" id="CAI5728384.1"/>
    </source>
</evidence>
<feature type="region of interest" description="Disordered" evidence="2">
    <location>
        <begin position="347"/>
        <end position="398"/>
    </location>
</feature>
<name>A0AAV0TWQ4_HYABA</name>
<feature type="compositionally biased region" description="Polar residues" evidence="2">
    <location>
        <begin position="365"/>
        <end position="377"/>
    </location>
</feature>
<keyword evidence="1" id="KW-0175">Coiled coil</keyword>
<feature type="transmembrane region" description="Helical" evidence="3">
    <location>
        <begin position="327"/>
        <end position="345"/>
    </location>
</feature>
<protein>
    <recommendedName>
        <fullName evidence="7">RxLR effector candidate protein</fullName>
    </recommendedName>
</protein>
<organism evidence="5 6">
    <name type="scientific">Hyaloperonospora brassicae</name>
    <name type="common">Brassica downy mildew</name>
    <name type="synonym">Peronospora brassicae</name>
    <dbReference type="NCBI Taxonomy" id="162125"/>
    <lineage>
        <taxon>Eukaryota</taxon>
        <taxon>Sar</taxon>
        <taxon>Stramenopiles</taxon>
        <taxon>Oomycota</taxon>
        <taxon>Peronosporomycetes</taxon>
        <taxon>Peronosporales</taxon>
        <taxon>Peronosporaceae</taxon>
        <taxon>Hyaloperonospora</taxon>
    </lineage>
</organism>
<feature type="signal peptide" evidence="4">
    <location>
        <begin position="1"/>
        <end position="23"/>
    </location>
</feature>
<evidence type="ECO:0000313" key="6">
    <source>
        <dbReference type="Proteomes" id="UP001162031"/>
    </source>
</evidence>
<keyword evidence="3" id="KW-0812">Transmembrane</keyword>
<evidence type="ECO:0000256" key="3">
    <source>
        <dbReference type="SAM" id="Phobius"/>
    </source>
</evidence>
<feature type="chain" id="PRO_5043572495" description="RxLR effector candidate protein" evidence="4">
    <location>
        <begin position="24"/>
        <end position="398"/>
    </location>
</feature>
<accession>A0AAV0TWQ4</accession>
<gene>
    <name evidence="5" type="ORF">HBR001_LOCUS4313</name>
</gene>
<dbReference type="Proteomes" id="UP001162031">
    <property type="component" value="Unassembled WGS sequence"/>
</dbReference>
<reference evidence="5" key="1">
    <citation type="submission" date="2022-12" db="EMBL/GenBank/DDBJ databases">
        <authorList>
            <person name="Webb A."/>
        </authorList>
    </citation>
    <scope>NUCLEOTIDE SEQUENCE</scope>
    <source>
        <strain evidence="5">Hp1</strain>
    </source>
</reference>
<proteinExistence type="predicted"/>
<keyword evidence="4" id="KW-0732">Signal</keyword>
<sequence length="398" mass="44219">MRAAYWVALVVAALATSVDVVEADAPVTASTGADPQQVKDQQTHADAEIVLKLEHEVQTLTQTLETLETGAVKEKQALEKVKIELKTARGELEAAHERVVAQEEHVTKLRETLATERARFTAELEAAQLKVADETDKVQQLEKTNALLKTQNKAMGQELGVAKTAELTMMALLSSYYDGARVLTEQTLEFAQDRLSKHADTLEQVQTKFDSVKKVTRDTTSKFYQENVAPTLNPILDPILADVHKVVHPQVEKYMPILQQHAVKAKKRALVYSRAALRHAKQARIKAIQMLAQYKHVAAYAQKVVDAVLIVLAVPLALFWTRLGFRLVWWLLTTTLWVLTCGLCCSSRKHSSTTKSECTKKTARVNASPSASVSSFPKKTVTNKTVATTQKRNKKSKN</sequence>
<dbReference type="AlphaFoldDB" id="A0AAV0TWQ4"/>
<feature type="coiled-coil region" evidence="1">
    <location>
        <begin position="50"/>
        <end position="158"/>
    </location>
</feature>
<evidence type="ECO:0008006" key="7">
    <source>
        <dbReference type="Google" id="ProtNLM"/>
    </source>
</evidence>
<evidence type="ECO:0000256" key="1">
    <source>
        <dbReference type="SAM" id="Coils"/>
    </source>
</evidence>